<dbReference type="PROSITE" id="PS00463">
    <property type="entry name" value="ZN2_CY6_FUNGAL_1"/>
    <property type="match status" value="1"/>
</dbReference>
<evidence type="ECO:0000259" key="3">
    <source>
        <dbReference type="PROSITE" id="PS50048"/>
    </source>
</evidence>
<proteinExistence type="predicted"/>
<feature type="compositionally biased region" description="Basic and acidic residues" evidence="2">
    <location>
        <begin position="1"/>
        <end position="13"/>
    </location>
</feature>
<protein>
    <recommendedName>
        <fullName evidence="3">Zn(2)-C6 fungal-type domain-containing protein</fullName>
    </recommendedName>
</protein>
<evidence type="ECO:0000256" key="2">
    <source>
        <dbReference type="SAM" id="MobiDB-lite"/>
    </source>
</evidence>
<dbReference type="PANTHER" id="PTHR47784">
    <property type="entry name" value="STEROL UPTAKE CONTROL PROTEIN 2"/>
    <property type="match status" value="1"/>
</dbReference>
<dbReference type="Gene3D" id="4.10.240.10">
    <property type="entry name" value="Zn(2)-C6 fungal-type DNA-binding domain"/>
    <property type="match status" value="1"/>
</dbReference>
<dbReference type="OrthoDB" id="416217at2759"/>
<comment type="caution">
    <text evidence="4">The sequence shown here is derived from an EMBL/GenBank/DDBJ whole genome shotgun (WGS) entry which is preliminary data.</text>
</comment>
<dbReference type="GO" id="GO:0008270">
    <property type="term" value="F:zinc ion binding"/>
    <property type="evidence" value="ECO:0007669"/>
    <property type="project" value="InterPro"/>
</dbReference>
<evidence type="ECO:0000256" key="1">
    <source>
        <dbReference type="ARBA" id="ARBA00023242"/>
    </source>
</evidence>
<feature type="domain" description="Zn(2)-C6 fungal-type" evidence="3">
    <location>
        <begin position="24"/>
        <end position="54"/>
    </location>
</feature>
<dbReference type="CDD" id="cd00067">
    <property type="entry name" value="GAL4"/>
    <property type="match status" value="1"/>
</dbReference>
<dbReference type="Pfam" id="PF00172">
    <property type="entry name" value="Zn_clus"/>
    <property type="match status" value="1"/>
</dbReference>
<reference evidence="4 5" key="1">
    <citation type="journal article" date="2018" name="IMA Fungus">
        <title>IMA Genome-F 9: Draft genome sequence of Annulohypoxylon stygium, Aspergillus mulundensis, Berkeleyomyces basicola (syn. Thielaviopsis basicola), Ceratocystis smalleyi, two Cercospora beticola strains, Coleophoma cylindrospora, Fusarium fracticaudum, Phialophora cf. hyalina, and Morchella septimelata.</title>
        <authorList>
            <person name="Wingfield B.D."/>
            <person name="Bills G.F."/>
            <person name="Dong Y."/>
            <person name="Huang W."/>
            <person name="Nel W.J."/>
            <person name="Swalarsk-Parry B.S."/>
            <person name="Vaghefi N."/>
            <person name="Wilken P.M."/>
            <person name="An Z."/>
            <person name="de Beer Z.W."/>
            <person name="De Vos L."/>
            <person name="Chen L."/>
            <person name="Duong T.A."/>
            <person name="Gao Y."/>
            <person name="Hammerbacher A."/>
            <person name="Kikkert J.R."/>
            <person name="Li Y."/>
            <person name="Li H."/>
            <person name="Li K."/>
            <person name="Li Q."/>
            <person name="Liu X."/>
            <person name="Ma X."/>
            <person name="Naidoo K."/>
            <person name="Pethybridge S.J."/>
            <person name="Sun J."/>
            <person name="Steenkamp E.T."/>
            <person name="van der Nest M.A."/>
            <person name="van Wyk S."/>
            <person name="Wingfield M.J."/>
            <person name="Xiong C."/>
            <person name="Yue Q."/>
            <person name="Zhang X."/>
        </authorList>
    </citation>
    <scope>NUCLEOTIDE SEQUENCE [LARGE SCALE GENOMIC DNA]</scope>
    <source>
        <strain evidence="4 5">BP5796</strain>
    </source>
</reference>
<accession>A0A3D8T1K7</accession>
<dbReference type="PANTHER" id="PTHR47784:SF9">
    <property type="entry name" value="ZN(II)2CYS6 TRANSCRIPTION FACTOR (EUROFUNG)"/>
    <property type="match status" value="1"/>
</dbReference>
<dbReference type="InterPro" id="IPR001138">
    <property type="entry name" value="Zn2Cys6_DnaBD"/>
</dbReference>
<gene>
    <name evidence="4" type="ORF">BP5796_01847</name>
</gene>
<organism evidence="4 5">
    <name type="scientific">Coleophoma crateriformis</name>
    <dbReference type="NCBI Taxonomy" id="565419"/>
    <lineage>
        <taxon>Eukaryota</taxon>
        <taxon>Fungi</taxon>
        <taxon>Dikarya</taxon>
        <taxon>Ascomycota</taxon>
        <taxon>Pezizomycotina</taxon>
        <taxon>Leotiomycetes</taxon>
        <taxon>Helotiales</taxon>
        <taxon>Dermateaceae</taxon>
        <taxon>Coleophoma</taxon>
    </lineage>
</organism>
<evidence type="ECO:0000313" key="4">
    <source>
        <dbReference type="EMBL" id="RDW92453.1"/>
    </source>
</evidence>
<evidence type="ECO:0000313" key="5">
    <source>
        <dbReference type="Proteomes" id="UP000256328"/>
    </source>
</evidence>
<dbReference type="AlphaFoldDB" id="A0A3D8T1K7"/>
<dbReference type="Proteomes" id="UP000256328">
    <property type="component" value="Unassembled WGS sequence"/>
</dbReference>
<sequence length="355" mass="40180">MGAPLRDKSDAGQKRKSHKKSRAGCRNCKIRRVKCDESKPHCEKCNSFGVSCNYDPKAADLEISARGTATAKLQNMGESVYSENGLVTRHFEPPGRTIRMCIFSDSVARELDGPSVDRFRRFQEVTVVTISTPGISHIYQREITKLACFHPYLMHVVQTITAMQDRYASSNPGRQSAAEAYHWLRATSLFNQKLSTKFRPSDRDSLWATAALLGVISTAMFDAQTPEEAWPLKPPSNTDLMWMKICGGKNAIWKLTNPLRPDSCFHPLAAEFQKSFIHAAPPELAMDLIPCQFFTLYDLDEAEDNPYYTAVHMLAPLLSLEWCARGRGGHRDVLYWSARRSAYIWKDTISTKKQY</sequence>
<dbReference type="PROSITE" id="PS50048">
    <property type="entry name" value="ZN2_CY6_FUNGAL_2"/>
    <property type="match status" value="1"/>
</dbReference>
<keyword evidence="5" id="KW-1185">Reference proteome</keyword>
<dbReference type="SMART" id="SM00066">
    <property type="entry name" value="GAL4"/>
    <property type="match status" value="1"/>
</dbReference>
<dbReference type="InterPro" id="IPR053157">
    <property type="entry name" value="Sterol_Uptake_Regulator"/>
</dbReference>
<dbReference type="SUPFAM" id="SSF57701">
    <property type="entry name" value="Zn2/Cys6 DNA-binding domain"/>
    <property type="match status" value="1"/>
</dbReference>
<name>A0A3D8T1K7_9HELO</name>
<dbReference type="InterPro" id="IPR036864">
    <property type="entry name" value="Zn2-C6_fun-type_DNA-bd_sf"/>
</dbReference>
<keyword evidence="1" id="KW-0539">Nucleus</keyword>
<dbReference type="EMBL" id="PDLN01000002">
    <property type="protein sequence ID" value="RDW92453.1"/>
    <property type="molecule type" value="Genomic_DNA"/>
</dbReference>
<feature type="region of interest" description="Disordered" evidence="2">
    <location>
        <begin position="1"/>
        <end position="22"/>
    </location>
</feature>
<dbReference type="GO" id="GO:0001228">
    <property type="term" value="F:DNA-binding transcription activator activity, RNA polymerase II-specific"/>
    <property type="evidence" value="ECO:0007669"/>
    <property type="project" value="TreeGrafter"/>
</dbReference>